<dbReference type="PROSITE" id="PS01234">
    <property type="entry name" value="GATB"/>
    <property type="match status" value="1"/>
</dbReference>
<name>A0A0H0XPH7_9SPHN</name>
<dbReference type="FunFam" id="1.10.10.410:FF:000001">
    <property type="entry name" value="Aspartyl/glutamyl-tRNA(Asn/Gln) amidotransferase subunit B"/>
    <property type="match status" value="1"/>
</dbReference>
<comment type="function">
    <text evidence="8 11">Allows the formation of correctly charged Asn-tRNA(Asn) or Gln-tRNA(Gln) through the transamidation of misacylated Asp-tRNA(Asn) or Glu-tRNA(Gln) in organisms which lack either or both of asparaginyl-tRNA or glutaminyl-tRNA synthetases. The reaction takes place in the presence of glutamine and ATP through an activated phospho-Asp-tRNA(Asn) or phospho-Glu-tRNA(Gln).</text>
</comment>
<dbReference type="STRING" id="874156.GCA_001021555_01078"/>
<comment type="catalytic activity">
    <reaction evidence="10 11">
        <text>L-glutamyl-tRNA(Gln) + L-glutamine + ATP + H2O = L-glutaminyl-tRNA(Gln) + L-glutamate + ADP + phosphate + H(+)</text>
        <dbReference type="Rhea" id="RHEA:17521"/>
        <dbReference type="Rhea" id="RHEA-COMP:9681"/>
        <dbReference type="Rhea" id="RHEA-COMP:9684"/>
        <dbReference type="ChEBI" id="CHEBI:15377"/>
        <dbReference type="ChEBI" id="CHEBI:15378"/>
        <dbReference type="ChEBI" id="CHEBI:29985"/>
        <dbReference type="ChEBI" id="CHEBI:30616"/>
        <dbReference type="ChEBI" id="CHEBI:43474"/>
        <dbReference type="ChEBI" id="CHEBI:58359"/>
        <dbReference type="ChEBI" id="CHEBI:78520"/>
        <dbReference type="ChEBI" id="CHEBI:78521"/>
        <dbReference type="ChEBI" id="CHEBI:456216"/>
    </reaction>
</comment>
<accession>A0A0H0XPH7</accession>
<dbReference type="InterPro" id="IPR006075">
    <property type="entry name" value="Asn/Gln-tRNA_Trfase_suB/E_cat"/>
</dbReference>
<dbReference type="GO" id="GO:0016740">
    <property type="term" value="F:transferase activity"/>
    <property type="evidence" value="ECO:0007669"/>
    <property type="project" value="UniProtKB-KW"/>
</dbReference>
<protein>
    <recommendedName>
        <fullName evidence="3 11">Aspartyl/glutamyl-tRNA(Asn/Gln) amidotransferase subunit B</fullName>
        <shortName evidence="11">Asp/Glu-ADT subunit B</shortName>
        <ecNumber evidence="11">6.3.5.-</ecNumber>
    </recommendedName>
</protein>
<keyword evidence="6 11" id="KW-0067">ATP-binding</keyword>
<keyword evidence="13" id="KW-0808">Transferase</keyword>
<dbReference type="RefSeq" id="WP_047092126.1">
    <property type="nucleotide sequence ID" value="NZ_LBHU01000001.1"/>
</dbReference>
<dbReference type="PANTHER" id="PTHR11659">
    <property type="entry name" value="GLUTAMYL-TRNA GLN AMIDOTRANSFERASE SUBUNIT B MITOCHONDRIAL AND PROKARYOTIC PET112-RELATED"/>
    <property type="match status" value="1"/>
</dbReference>
<dbReference type="InterPro" id="IPR003789">
    <property type="entry name" value="Asn/Gln_tRNA_amidoTrase-B-like"/>
</dbReference>
<evidence type="ECO:0000256" key="1">
    <source>
        <dbReference type="ARBA" id="ARBA00005306"/>
    </source>
</evidence>
<gene>
    <name evidence="11 13" type="primary">gatB</name>
    <name evidence="13" type="ORF">AAV99_01025</name>
</gene>
<evidence type="ECO:0000256" key="9">
    <source>
        <dbReference type="ARBA" id="ARBA00047380"/>
    </source>
</evidence>
<dbReference type="NCBIfam" id="NF004014">
    <property type="entry name" value="PRK05477.1-4"/>
    <property type="match status" value="1"/>
</dbReference>
<evidence type="ECO:0000256" key="4">
    <source>
        <dbReference type="ARBA" id="ARBA00022598"/>
    </source>
</evidence>
<dbReference type="InterPro" id="IPR004413">
    <property type="entry name" value="GatB"/>
</dbReference>
<keyword evidence="7 11" id="KW-0648">Protein biosynthesis</keyword>
<dbReference type="Pfam" id="PF02637">
    <property type="entry name" value="GatB_Yqey"/>
    <property type="match status" value="1"/>
</dbReference>
<dbReference type="Pfam" id="PF02934">
    <property type="entry name" value="GatB_N"/>
    <property type="match status" value="1"/>
</dbReference>
<dbReference type="PATRIC" id="fig|874156.12.peg.215"/>
<dbReference type="SMART" id="SM00845">
    <property type="entry name" value="GatB_Yqey"/>
    <property type="match status" value="1"/>
</dbReference>
<evidence type="ECO:0000256" key="10">
    <source>
        <dbReference type="ARBA" id="ARBA00047913"/>
    </source>
</evidence>
<dbReference type="InterPro" id="IPR042114">
    <property type="entry name" value="GatB_C_1"/>
</dbReference>
<comment type="subunit">
    <text evidence="2 11">Heterotrimer of A, B and C subunits.</text>
</comment>
<dbReference type="PANTHER" id="PTHR11659:SF0">
    <property type="entry name" value="GLUTAMYL-TRNA(GLN) AMIDOTRANSFERASE SUBUNIT B, MITOCHONDRIAL"/>
    <property type="match status" value="1"/>
</dbReference>
<dbReference type="EMBL" id="LBHU01000001">
    <property type="protein sequence ID" value="KLI64264.1"/>
    <property type="molecule type" value="Genomic_DNA"/>
</dbReference>
<dbReference type="InterPro" id="IPR018027">
    <property type="entry name" value="Asn/Gln_amidotransferase"/>
</dbReference>
<dbReference type="SUPFAM" id="SSF89095">
    <property type="entry name" value="GatB/YqeY motif"/>
    <property type="match status" value="2"/>
</dbReference>
<keyword evidence="4 11" id="KW-0436">Ligase</keyword>
<dbReference type="GO" id="GO:0006412">
    <property type="term" value="P:translation"/>
    <property type="evidence" value="ECO:0007669"/>
    <property type="project" value="UniProtKB-UniRule"/>
</dbReference>
<dbReference type="NCBIfam" id="NF004012">
    <property type="entry name" value="PRK05477.1-2"/>
    <property type="match status" value="1"/>
</dbReference>
<evidence type="ECO:0000256" key="6">
    <source>
        <dbReference type="ARBA" id="ARBA00022840"/>
    </source>
</evidence>
<sequence>MSNYRIHGATGDWEIVVGLEVHAQVTSNAKLFSGASTQFGAEPNTQVSLVDAAMPGMLPVPNRECVRQAVRTGMAIEAEIHKWSRFDRKNYFYADLPQGYQISQLYHPIVGKGALTIEADEKAGIPEDRTIGIERIHIEQDAGKLMHDQHPTMSYVDLNRVGVALMEIVSDPDMTSPAEAGAYVRKLRAILRYVGSCDGNMEEGSMRADVNVSVRRVGDTELGTRTETKNVNSVRFVMQTIEHEAQRQVNVLEDGGTIVQETRLFDPGTGTTRSMRSKEDAHDYRYFPDPDLLPLELDDEFLEACRASLPELPDAKRLRYENELGLTPYNARELTADVEVFARFETLLGETASAIGKPEAKVATQVANWALSVAPGVVKSLGDEADVSHGTAARQAAILKMQDAGEISGGQAKEIYEIVLKTGREPDEIADTEGLKQVSDTGAIEAAIDAIIAGNGDKVEQYKGGKDKLFGFFVGQTMKAMQGKANPAVVNQILKDKLG</sequence>
<evidence type="ECO:0000256" key="11">
    <source>
        <dbReference type="HAMAP-Rule" id="MF_00121"/>
    </source>
</evidence>
<comment type="caution">
    <text evidence="13">The sequence shown here is derived from an EMBL/GenBank/DDBJ whole genome shotgun (WGS) entry which is preliminary data.</text>
</comment>
<dbReference type="GO" id="GO:0070681">
    <property type="term" value="P:glutaminyl-tRNAGln biosynthesis via transamidation"/>
    <property type="evidence" value="ECO:0007669"/>
    <property type="project" value="TreeGrafter"/>
</dbReference>
<comment type="catalytic activity">
    <reaction evidence="9 11">
        <text>L-aspartyl-tRNA(Asn) + L-glutamine + ATP + H2O = L-asparaginyl-tRNA(Asn) + L-glutamate + ADP + phosphate + 2 H(+)</text>
        <dbReference type="Rhea" id="RHEA:14513"/>
        <dbReference type="Rhea" id="RHEA-COMP:9674"/>
        <dbReference type="Rhea" id="RHEA-COMP:9677"/>
        <dbReference type="ChEBI" id="CHEBI:15377"/>
        <dbReference type="ChEBI" id="CHEBI:15378"/>
        <dbReference type="ChEBI" id="CHEBI:29985"/>
        <dbReference type="ChEBI" id="CHEBI:30616"/>
        <dbReference type="ChEBI" id="CHEBI:43474"/>
        <dbReference type="ChEBI" id="CHEBI:58359"/>
        <dbReference type="ChEBI" id="CHEBI:78515"/>
        <dbReference type="ChEBI" id="CHEBI:78516"/>
        <dbReference type="ChEBI" id="CHEBI:456216"/>
    </reaction>
</comment>
<dbReference type="Proteomes" id="UP000053455">
    <property type="component" value="Unassembled WGS sequence"/>
</dbReference>
<evidence type="ECO:0000256" key="7">
    <source>
        <dbReference type="ARBA" id="ARBA00022917"/>
    </source>
</evidence>
<comment type="similarity">
    <text evidence="1 11">Belongs to the GatB/GatE family. GatB subfamily.</text>
</comment>
<feature type="domain" description="Asn/Gln amidotransferase" evidence="12">
    <location>
        <begin position="346"/>
        <end position="498"/>
    </location>
</feature>
<dbReference type="NCBIfam" id="NF004015">
    <property type="entry name" value="PRK05477.1-5"/>
    <property type="match status" value="1"/>
</dbReference>
<dbReference type="InterPro" id="IPR017958">
    <property type="entry name" value="Gln-tRNA_amidoTrfase_suB_CS"/>
</dbReference>
<dbReference type="InterPro" id="IPR014746">
    <property type="entry name" value="Gln_synth/guanido_kin_cat_dom"/>
</dbReference>
<keyword evidence="5 11" id="KW-0547">Nucleotide-binding</keyword>
<evidence type="ECO:0000256" key="3">
    <source>
        <dbReference type="ARBA" id="ARBA00016923"/>
    </source>
</evidence>
<evidence type="ECO:0000259" key="12">
    <source>
        <dbReference type="SMART" id="SM00845"/>
    </source>
</evidence>
<reference evidence="13 14" key="1">
    <citation type="submission" date="2015-04" db="EMBL/GenBank/DDBJ databases">
        <title>The draft genome sequence of Erythrobacter marinus HWDM-33.</title>
        <authorList>
            <person name="Zhuang L."/>
            <person name="Liu Y."/>
            <person name="Shao Z."/>
        </authorList>
    </citation>
    <scope>NUCLEOTIDE SEQUENCE [LARGE SCALE GENOMIC DNA]</scope>
    <source>
        <strain evidence="13 14">HWDM-33</strain>
    </source>
</reference>
<dbReference type="Gene3D" id="1.10.150.380">
    <property type="entry name" value="GatB domain, N-terminal subdomain"/>
    <property type="match status" value="1"/>
</dbReference>
<dbReference type="SUPFAM" id="SSF55931">
    <property type="entry name" value="Glutamine synthetase/guanido kinase"/>
    <property type="match status" value="1"/>
</dbReference>
<dbReference type="EC" id="6.3.5.-" evidence="11"/>
<evidence type="ECO:0000313" key="13">
    <source>
        <dbReference type="EMBL" id="KLI64264.1"/>
    </source>
</evidence>
<dbReference type="Gene3D" id="1.10.10.410">
    <property type="match status" value="1"/>
</dbReference>
<dbReference type="AlphaFoldDB" id="A0A0H0XPH7"/>
<dbReference type="NCBIfam" id="TIGR00133">
    <property type="entry name" value="gatB"/>
    <property type="match status" value="1"/>
</dbReference>
<keyword evidence="14" id="KW-1185">Reference proteome</keyword>
<dbReference type="HAMAP" id="MF_00121">
    <property type="entry name" value="GatB"/>
    <property type="match status" value="1"/>
</dbReference>
<evidence type="ECO:0000256" key="8">
    <source>
        <dbReference type="ARBA" id="ARBA00024799"/>
    </source>
</evidence>
<evidence type="ECO:0000256" key="5">
    <source>
        <dbReference type="ARBA" id="ARBA00022741"/>
    </source>
</evidence>
<organism evidence="13 14">
    <name type="scientific">Aurantiacibacter marinus</name>
    <dbReference type="NCBI Taxonomy" id="874156"/>
    <lineage>
        <taxon>Bacteria</taxon>
        <taxon>Pseudomonadati</taxon>
        <taxon>Pseudomonadota</taxon>
        <taxon>Alphaproteobacteria</taxon>
        <taxon>Sphingomonadales</taxon>
        <taxon>Erythrobacteraceae</taxon>
        <taxon>Aurantiacibacter</taxon>
    </lineage>
</organism>
<dbReference type="GO" id="GO:0050567">
    <property type="term" value="F:glutaminyl-tRNA synthase (glutamine-hydrolyzing) activity"/>
    <property type="evidence" value="ECO:0007669"/>
    <property type="project" value="UniProtKB-UniRule"/>
</dbReference>
<dbReference type="InterPro" id="IPR023168">
    <property type="entry name" value="GatB_Yqey_C_2"/>
</dbReference>
<proteinExistence type="inferred from homology"/>
<dbReference type="OrthoDB" id="9804078at2"/>
<evidence type="ECO:0000256" key="2">
    <source>
        <dbReference type="ARBA" id="ARBA00011123"/>
    </source>
</evidence>
<evidence type="ECO:0000313" key="14">
    <source>
        <dbReference type="Proteomes" id="UP000053455"/>
    </source>
</evidence>
<dbReference type="GO" id="GO:0005524">
    <property type="term" value="F:ATP binding"/>
    <property type="evidence" value="ECO:0007669"/>
    <property type="project" value="UniProtKB-KW"/>
</dbReference>
<dbReference type="InterPro" id="IPR017959">
    <property type="entry name" value="Asn/Gln-tRNA_amidoTrfase_suB/E"/>
</dbReference>
<dbReference type="GO" id="GO:0050566">
    <property type="term" value="F:asparaginyl-tRNA synthase (glutamine-hydrolyzing) activity"/>
    <property type="evidence" value="ECO:0007669"/>
    <property type="project" value="RHEA"/>
</dbReference>